<dbReference type="OrthoDB" id="9812722at2"/>
<keyword evidence="3" id="KW-1185">Reference proteome</keyword>
<proteinExistence type="predicted"/>
<protein>
    <recommendedName>
        <fullName evidence="4">SrpA-related protein</fullName>
    </recommendedName>
</protein>
<dbReference type="RefSeq" id="WP_007637049.1">
    <property type="nucleotide sequence ID" value="NC_020514.1"/>
</dbReference>
<feature type="compositionally biased region" description="Basic and acidic residues" evidence="1">
    <location>
        <begin position="142"/>
        <end position="151"/>
    </location>
</feature>
<dbReference type="HOGENOM" id="CLU_061113_0_0_6"/>
<feature type="compositionally biased region" description="Basic and acidic residues" evidence="1">
    <location>
        <begin position="114"/>
        <end position="127"/>
    </location>
</feature>
<evidence type="ECO:0000313" key="2">
    <source>
        <dbReference type="EMBL" id="AGH47521.1"/>
    </source>
</evidence>
<dbReference type="PATRIC" id="fig|1129794.4.peg.5405"/>
<evidence type="ECO:0008006" key="4">
    <source>
        <dbReference type="Google" id="ProtNLM"/>
    </source>
</evidence>
<evidence type="ECO:0000313" key="3">
    <source>
        <dbReference type="Proteomes" id="UP000011864"/>
    </source>
</evidence>
<accession>K7A400</accession>
<sequence>MNILPPVPTPTVFNVGTVNTEAVRRDNTLREAVPALAANEKLAAETGVGSDADKVKTPGQAPPPLTYEKPVPQSGQQLNTQNDASKDNGQDASAGKENAEDKQQQQAEQQLTELKQRDAEVRAHEQAHASLGGQYVSPPQYEYERGPDGRRYAVGGEVSIDISEASTPEETIRKAQQVKAAALSPAVPSAQDLRVASEATQITLEARTQIASAKAEEAQLSYNQAIPDAQQSEQQQQSAIIGEPPLLDDIIDASDVGIPTRSLDISQSEDDEQNVTEFDSDAASQFIANRDLEMSRRASVIENFYQQVTNPRSEGMQQSA</sequence>
<dbReference type="EMBL" id="CP003837">
    <property type="protein sequence ID" value="AGH47521.1"/>
    <property type="molecule type" value="Genomic_DNA"/>
</dbReference>
<name>K7A400_9ALTE</name>
<dbReference type="KEGG" id="gps:C427_5424"/>
<evidence type="ECO:0000256" key="1">
    <source>
        <dbReference type="SAM" id="MobiDB-lite"/>
    </source>
</evidence>
<dbReference type="AlphaFoldDB" id="K7A400"/>
<feature type="compositionally biased region" description="Polar residues" evidence="1">
    <location>
        <begin position="73"/>
        <end position="83"/>
    </location>
</feature>
<feature type="compositionally biased region" description="Low complexity" evidence="1">
    <location>
        <begin position="104"/>
        <end position="113"/>
    </location>
</feature>
<dbReference type="eggNOG" id="COG3064">
    <property type="taxonomic scope" value="Bacteria"/>
</dbReference>
<dbReference type="STRING" id="1129794.C427_5424"/>
<feature type="region of interest" description="Disordered" evidence="1">
    <location>
        <begin position="43"/>
        <end position="152"/>
    </location>
</feature>
<dbReference type="InterPro" id="IPR021973">
    <property type="entry name" value="SprA-related"/>
</dbReference>
<reference evidence="2 3" key="1">
    <citation type="journal article" date="2013" name="Genome Announc.">
        <title>Complete Genome Sequence of Glaciecola psychrophila Strain 170T.</title>
        <authorList>
            <person name="Yin J."/>
            <person name="Chen J."/>
            <person name="Liu G."/>
            <person name="Yu Y."/>
            <person name="Song L."/>
            <person name="Wang X."/>
            <person name="Qu X."/>
        </authorList>
    </citation>
    <scope>NUCLEOTIDE SEQUENCE [LARGE SCALE GENOMIC DNA]</scope>
    <source>
        <strain evidence="2 3">170</strain>
    </source>
</reference>
<dbReference type="Pfam" id="PF12118">
    <property type="entry name" value="SprA-related"/>
    <property type="match status" value="1"/>
</dbReference>
<dbReference type="Proteomes" id="UP000011864">
    <property type="component" value="Chromosome"/>
</dbReference>
<gene>
    <name evidence="2" type="ORF">C427_5424</name>
</gene>
<organism evidence="2 3">
    <name type="scientific">Paraglaciecola psychrophila 170</name>
    <dbReference type="NCBI Taxonomy" id="1129794"/>
    <lineage>
        <taxon>Bacteria</taxon>
        <taxon>Pseudomonadati</taxon>
        <taxon>Pseudomonadota</taxon>
        <taxon>Gammaproteobacteria</taxon>
        <taxon>Alteromonadales</taxon>
        <taxon>Alteromonadaceae</taxon>
        <taxon>Paraglaciecola</taxon>
    </lineage>
</organism>